<dbReference type="InterPro" id="IPR005158">
    <property type="entry name" value="BTAD"/>
</dbReference>
<evidence type="ECO:0000259" key="3">
    <source>
        <dbReference type="SMART" id="SM00862"/>
    </source>
</evidence>
<accession>A0A2T6KFS6</accession>
<comment type="caution">
    <text evidence="5">The sequence shown here is derived from an EMBL/GenBank/DDBJ whole genome shotgun (WGS) entry which is preliminary data.</text>
</comment>
<feature type="domain" description="OmpR/PhoB-type" evidence="3">
    <location>
        <begin position="23"/>
        <end position="99"/>
    </location>
</feature>
<dbReference type="InterPro" id="IPR011990">
    <property type="entry name" value="TPR-like_helical_dom_sf"/>
</dbReference>
<keyword evidence="2 5" id="KW-0238">DNA-binding</keyword>
<dbReference type="GO" id="GO:0000160">
    <property type="term" value="P:phosphorelay signal transduction system"/>
    <property type="evidence" value="ECO:0007669"/>
    <property type="project" value="InterPro"/>
</dbReference>
<dbReference type="OrthoDB" id="105971at2"/>
<dbReference type="InterPro" id="IPR051677">
    <property type="entry name" value="AfsR-DnrI-RedD_regulator"/>
</dbReference>
<name>A0A2T6KFS6_9RHOB</name>
<dbReference type="SUPFAM" id="SSF46894">
    <property type="entry name" value="C-terminal effector domain of the bipartite response regulators"/>
    <property type="match status" value="1"/>
</dbReference>
<evidence type="ECO:0000259" key="4">
    <source>
        <dbReference type="SMART" id="SM01043"/>
    </source>
</evidence>
<dbReference type="GO" id="GO:0003677">
    <property type="term" value="F:DNA binding"/>
    <property type="evidence" value="ECO:0007669"/>
    <property type="project" value="UniProtKB-KW"/>
</dbReference>
<dbReference type="AlphaFoldDB" id="A0A2T6KFS6"/>
<dbReference type="SMART" id="SM01043">
    <property type="entry name" value="BTAD"/>
    <property type="match status" value="1"/>
</dbReference>
<protein>
    <submittedName>
        <fullName evidence="5">DNA-binding SARP family transcriptional activator</fullName>
    </submittedName>
</protein>
<evidence type="ECO:0000313" key="6">
    <source>
        <dbReference type="Proteomes" id="UP000244523"/>
    </source>
</evidence>
<gene>
    <name evidence="5" type="ORF">C8N45_10659</name>
</gene>
<keyword evidence="6" id="KW-1185">Reference proteome</keyword>
<evidence type="ECO:0000313" key="5">
    <source>
        <dbReference type="EMBL" id="PUB14185.1"/>
    </source>
</evidence>
<dbReference type="SMART" id="SM00862">
    <property type="entry name" value="Trans_reg_C"/>
    <property type="match status" value="1"/>
</dbReference>
<feature type="domain" description="Bacterial transcriptional activator" evidence="4">
    <location>
        <begin position="115"/>
        <end position="233"/>
    </location>
</feature>
<dbReference type="InterPro" id="IPR001867">
    <property type="entry name" value="OmpR/PhoB-type_DNA-bd"/>
</dbReference>
<evidence type="ECO:0000256" key="2">
    <source>
        <dbReference type="ARBA" id="ARBA00023125"/>
    </source>
</evidence>
<proteinExistence type="inferred from homology"/>
<dbReference type="RefSeq" id="WP_133175976.1">
    <property type="nucleotide sequence ID" value="NZ_QBUD01000006.1"/>
</dbReference>
<dbReference type="SUPFAM" id="SSF48452">
    <property type="entry name" value="TPR-like"/>
    <property type="match status" value="2"/>
</dbReference>
<dbReference type="Gene3D" id="1.25.40.10">
    <property type="entry name" value="Tetratricopeptide repeat domain"/>
    <property type="match status" value="2"/>
</dbReference>
<comment type="similarity">
    <text evidence="1">Belongs to the AfsR/DnrI/RedD regulatory family.</text>
</comment>
<dbReference type="PANTHER" id="PTHR35807">
    <property type="entry name" value="TRANSCRIPTIONAL REGULATOR REDD-RELATED"/>
    <property type="match status" value="1"/>
</dbReference>
<dbReference type="InterPro" id="IPR036388">
    <property type="entry name" value="WH-like_DNA-bd_sf"/>
</dbReference>
<sequence>MLGTLDHKLDVKLIGLFSMTGPDAQSVLPKSRKSLGLLAFLAFNYDKPISRSRLIDLFWHDRDPEQGRGSLRQCLHELRKCLGPDHLDALEVSRNTVLLRSDGINFDLWDRDGQLDYTLCEPLLDDLDPVAPVFDDWLFECRRVVLAGQMREAEKDLDALDVTRDSEQAELIAQAMTTLDPTNEPASRSLMTALAAQGKLSAVRAEFDRLERALKADGFTITETTNLLFRSLQASPDSPTSQTVAAHPINQIPAIALQLTNTPGDDSVVQIYAQPLLDECLMRMSSVPELRIVAQSGDDLSAEVSFVFECGIRQKDNICLCTLRLIERNTRQIVWSSRQSIDADKFHEQLDVVADLTTSAVIAAIERFETRQMHAQNLPPQTPYAYYLRSKDTFFKAADPGYVKSVEADLVTALEIDPEFEPACAQLIQIWNTGAFMSEPGLDMQPGRVKARALAERLLTINSMHPNAHIAMSWCQMWTQNFVSAERHIERAIALAPYEAHRLNAIGTALVYLGRLEDAEHWYHQAQSRMLHELDYQRTDYGELYYFKRDYELALSWLNFGERRAPYRTHFWTALTLAQLGHLSGAMAEVEAMTSLVEKRWVGTTPCNAASVAEWLLQTVPLRRETDRDVLREGLSKIGLGNVKF</sequence>
<dbReference type="Proteomes" id="UP000244523">
    <property type="component" value="Unassembled WGS sequence"/>
</dbReference>
<evidence type="ECO:0000256" key="1">
    <source>
        <dbReference type="ARBA" id="ARBA00005820"/>
    </source>
</evidence>
<dbReference type="Gene3D" id="1.10.10.10">
    <property type="entry name" value="Winged helix-like DNA-binding domain superfamily/Winged helix DNA-binding domain"/>
    <property type="match status" value="1"/>
</dbReference>
<reference evidence="5 6" key="1">
    <citation type="submission" date="2018-04" db="EMBL/GenBank/DDBJ databases">
        <title>Genomic Encyclopedia of Archaeal and Bacterial Type Strains, Phase II (KMG-II): from individual species to whole genera.</title>
        <authorList>
            <person name="Goeker M."/>
        </authorList>
    </citation>
    <scope>NUCLEOTIDE SEQUENCE [LARGE SCALE GENOMIC DNA]</scope>
    <source>
        <strain evidence="5 6">DSM 29955</strain>
    </source>
</reference>
<organism evidence="5 6">
    <name type="scientific">Yoonia sediminilitoris</name>
    <dbReference type="NCBI Taxonomy" id="1286148"/>
    <lineage>
        <taxon>Bacteria</taxon>
        <taxon>Pseudomonadati</taxon>
        <taxon>Pseudomonadota</taxon>
        <taxon>Alphaproteobacteria</taxon>
        <taxon>Rhodobacterales</taxon>
        <taxon>Paracoccaceae</taxon>
        <taxon>Yoonia</taxon>
    </lineage>
</organism>
<dbReference type="InterPro" id="IPR016032">
    <property type="entry name" value="Sig_transdc_resp-reg_C-effctor"/>
</dbReference>
<dbReference type="EMBL" id="QBUD01000006">
    <property type="protein sequence ID" value="PUB14185.1"/>
    <property type="molecule type" value="Genomic_DNA"/>
</dbReference>
<dbReference type="GO" id="GO:0006355">
    <property type="term" value="P:regulation of DNA-templated transcription"/>
    <property type="evidence" value="ECO:0007669"/>
    <property type="project" value="InterPro"/>
</dbReference>